<dbReference type="RefSeq" id="WP_029567021.1">
    <property type="nucleotide sequence ID" value="NZ_JNVC02000005.1"/>
</dbReference>
<dbReference type="Pfam" id="PF00480">
    <property type="entry name" value="ROK"/>
    <property type="match status" value="1"/>
</dbReference>
<organism evidence="2 3">
    <name type="scientific">Metabacillus indicus</name>
    <name type="common">Bacillus indicus</name>
    <dbReference type="NCBI Taxonomy" id="246786"/>
    <lineage>
        <taxon>Bacteria</taxon>
        <taxon>Bacillati</taxon>
        <taxon>Bacillota</taxon>
        <taxon>Bacilli</taxon>
        <taxon>Bacillales</taxon>
        <taxon>Bacillaceae</taxon>
        <taxon>Metabacillus</taxon>
    </lineage>
</organism>
<evidence type="ECO:0000256" key="1">
    <source>
        <dbReference type="ARBA" id="ARBA00006479"/>
    </source>
</evidence>
<dbReference type="PANTHER" id="PTHR18964:SF149">
    <property type="entry name" value="BIFUNCTIONAL UDP-N-ACETYLGLUCOSAMINE 2-EPIMERASE_N-ACETYLMANNOSAMINE KINASE"/>
    <property type="match status" value="1"/>
</dbReference>
<dbReference type="Gene3D" id="3.30.420.40">
    <property type="match status" value="2"/>
</dbReference>
<comment type="similarity">
    <text evidence="1">Belongs to the ROK (NagC/XylR) family.</text>
</comment>
<dbReference type="PANTHER" id="PTHR18964">
    <property type="entry name" value="ROK (REPRESSOR, ORF, KINASE) FAMILY"/>
    <property type="match status" value="1"/>
</dbReference>
<name>A0A084GXX6_METID</name>
<evidence type="ECO:0008006" key="4">
    <source>
        <dbReference type="Google" id="ProtNLM"/>
    </source>
</evidence>
<proteinExistence type="inferred from homology"/>
<accession>A0A084GXX6</accession>
<gene>
    <name evidence="2" type="ORF">GS18_0214020</name>
</gene>
<dbReference type="InterPro" id="IPR000600">
    <property type="entry name" value="ROK"/>
</dbReference>
<dbReference type="CDD" id="cd24068">
    <property type="entry name" value="ASKHA_NBD_ROK_FnNanK-like"/>
    <property type="match status" value="1"/>
</dbReference>
<dbReference type="AlphaFoldDB" id="A0A084GXX6"/>
<evidence type="ECO:0000313" key="3">
    <source>
        <dbReference type="Proteomes" id="UP000028549"/>
    </source>
</evidence>
<dbReference type="EMBL" id="JNVC02000005">
    <property type="protein sequence ID" value="KEZ52188.1"/>
    <property type="molecule type" value="Genomic_DNA"/>
</dbReference>
<reference evidence="2 3" key="1">
    <citation type="journal article" date="2005" name="Int. J. Syst. Evol. Microbiol.">
        <title>Bacillus cibi sp. nov., isolated from jeotgal, a traditional Korean fermented seafood.</title>
        <authorList>
            <person name="Yoon J.H."/>
            <person name="Lee C.H."/>
            <person name="Oh T.K."/>
        </authorList>
    </citation>
    <scope>NUCLEOTIDE SEQUENCE [LARGE SCALE GENOMIC DNA]</scope>
    <source>
        <strain evidence="2 3">DSM 16189</strain>
    </source>
</reference>
<dbReference type="STRING" id="246786.GS18_0214020"/>
<protein>
    <recommendedName>
        <fullName evidence="4">Glucokinase</fullName>
    </recommendedName>
</protein>
<keyword evidence="3" id="KW-1185">Reference proteome</keyword>
<evidence type="ECO:0000313" key="2">
    <source>
        <dbReference type="EMBL" id="KEZ52188.1"/>
    </source>
</evidence>
<dbReference type="OrthoDB" id="9795247at2"/>
<dbReference type="Proteomes" id="UP000028549">
    <property type="component" value="Unassembled WGS sequence"/>
</dbReference>
<comment type="caution">
    <text evidence="2">The sequence shown here is derived from an EMBL/GenBank/DDBJ whole genome shotgun (WGS) entry which is preliminary data.</text>
</comment>
<sequence length="299" mass="31952">MAEVYAIGLDIGGTKIKGCITDQHGVMLNRFETVTPVQEGREGILSAAAFVIDSLLTGSDKVMGIGIGSAGRINEGTGEVVFATSNLPGWQGVNLKTFFEDMYKLPVFAVNDANAALWGEALHYEDEDLVMLTLGTGVGGANRIRGNVLSGAHHQSGEWGHVVLVPNGRPCNCGRRGCAEQYLSGTALNTIINERTSWKQVRGAAVFDLYADGNSEVAPVVEEYMEHLGIFIENIAHGIDPDAVIIGGGIIESKEHWWNQLLKRVEDVRVIPAVLGNQAGMIGAAQLVFHSLKSGVSGR</sequence>
<dbReference type="InterPro" id="IPR043129">
    <property type="entry name" value="ATPase_NBD"/>
</dbReference>
<dbReference type="SUPFAM" id="SSF53067">
    <property type="entry name" value="Actin-like ATPase domain"/>
    <property type="match status" value="1"/>
</dbReference>